<evidence type="ECO:0000256" key="1">
    <source>
        <dbReference type="SAM" id="MobiDB-lite"/>
    </source>
</evidence>
<accession>A0AAW1P2W3</accession>
<dbReference type="EMBL" id="JALJOQ010000048">
    <property type="protein sequence ID" value="KAK9804640.1"/>
    <property type="molecule type" value="Genomic_DNA"/>
</dbReference>
<feature type="compositionally biased region" description="Low complexity" evidence="1">
    <location>
        <begin position="297"/>
        <end position="313"/>
    </location>
</feature>
<feature type="region of interest" description="Disordered" evidence="1">
    <location>
        <begin position="297"/>
        <end position="342"/>
    </location>
</feature>
<dbReference type="SMART" id="SM00463">
    <property type="entry name" value="SMR"/>
    <property type="match status" value="1"/>
</dbReference>
<dbReference type="PANTHER" id="PTHR47417">
    <property type="entry name" value="SMR DOMAIN-CONTAINING PROTEIN YPL199C"/>
    <property type="match status" value="1"/>
</dbReference>
<reference evidence="3 4" key="1">
    <citation type="journal article" date="2024" name="Nat. Commun.">
        <title>Phylogenomics reveals the evolutionary origins of lichenization in chlorophyte algae.</title>
        <authorList>
            <person name="Puginier C."/>
            <person name="Libourel C."/>
            <person name="Otte J."/>
            <person name="Skaloud P."/>
            <person name="Haon M."/>
            <person name="Grisel S."/>
            <person name="Petersen M."/>
            <person name="Berrin J.G."/>
            <person name="Delaux P.M."/>
            <person name="Dal Grande F."/>
            <person name="Keller J."/>
        </authorList>
    </citation>
    <scope>NUCLEOTIDE SEQUENCE [LARGE SCALE GENOMIC DNA]</scope>
    <source>
        <strain evidence="3 4">SAG 2036</strain>
    </source>
</reference>
<feature type="region of interest" description="Disordered" evidence="1">
    <location>
        <begin position="28"/>
        <end position="99"/>
    </location>
</feature>
<dbReference type="InterPro" id="IPR053020">
    <property type="entry name" value="Smr_domain_protein"/>
</dbReference>
<gene>
    <name evidence="3" type="ORF">WJX73_002656</name>
</gene>
<dbReference type="InterPro" id="IPR002625">
    <property type="entry name" value="Smr_dom"/>
</dbReference>
<feature type="compositionally biased region" description="Basic and acidic residues" evidence="1">
    <location>
        <begin position="44"/>
        <end position="55"/>
    </location>
</feature>
<dbReference type="AlphaFoldDB" id="A0AAW1P2W3"/>
<evidence type="ECO:0000313" key="3">
    <source>
        <dbReference type="EMBL" id="KAK9804640.1"/>
    </source>
</evidence>
<sequence length="643" mass="67828">MGHHRCALQNRPSKARASWAFLIAAGSGASRTAKHLQTQPLKTEASKHHSKDSPPRPRTPNGPEVPGNRALGSASASGSDEEHQPELTQKALLPQRTPVRSPEAPAVRVVYAAVFLSAESRRLLRDRVPPLYGKCSGHHLTLAFEPSAAVVSSLPLGLDVTIAALGTAVSPEAQALVVDVPDTLAEFSPSAPHITLSVAPGAQNKQAGELVGRAASSAQAESSLPVAEPPASQHDQPQAEEQTQQSRTIAIPRSQLVIDSIRRQGIEAQLVFSSLAPDAATEASIIQQAAVQAAHSSSAPDASTAAQSEQQAAVHAAVEPAHSSQASDDSAEAPNAQQPAADFAQSSPLLDSVVAVARSTQQTAMHAAVEAALSGCPSAETSADVLEGSRCELGICLDSGAEDNTDEDDSPSTTHPALDEASATDAAVAAVAERVQMQQRADVDRRAADAYHASANVYQRAAREAYERGDVEVGKELWSRHRQHVALASDARSRANVVAYNAHNCCITNRWKIDLHGMNVEEALQTLDSNLSNFCKLSTPGQIVLEVVTGLGKHSAGGQPRILPAAKHTLRQMGQAFLQALCVADISSTAHRWSDCLNYAPPPRRLVRSSYTSIRPQRVNAAAFSGVASYHLHSGSMCYITSK</sequence>
<feature type="compositionally biased region" description="Polar residues" evidence="1">
    <location>
        <begin position="233"/>
        <end position="248"/>
    </location>
</feature>
<keyword evidence="4" id="KW-1185">Reference proteome</keyword>
<protein>
    <recommendedName>
        <fullName evidence="2">Smr domain-containing protein</fullName>
    </recommendedName>
</protein>
<evidence type="ECO:0000313" key="4">
    <source>
        <dbReference type="Proteomes" id="UP001465755"/>
    </source>
</evidence>
<feature type="domain" description="Smr" evidence="2">
    <location>
        <begin position="513"/>
        <end position="572"/>
    </location>
</feature>
<dbReference type="Proteomes" id="UP001465755">
    <property type="component" value="Unassembled WGS sequence"/>
</dbReference>
<dbReference type="PROSITE" id="PS50828">
    <property type="entry name" value="SMR"/>
    <property type="match status" value="1"/>
</dbReference>
<dbReference type="SUPFAM" id="SSF160443">
    <property type="entry name" value="SMR domain-like"/>
    <property type="match status" value="1"/>
</dbReference>
<dbReference type="InterPro" id="IPR036063">
    <property type="entry name" value="Smr_dom_sf"/>
</dbReference>
<comment type="caution">
    <text evidence="3">The sequence shown here is derived from an EMBL/GenBank/DDBJ whole genome shotgun (WGS) entry which is preliminary data.</text>
</comment>
<evidence type="ECO:0000259" key="2">
    <source>
        <dbReference type="PROSITE" id="PS50828"/>
    </source>
</evidence>
<dbReference type="PANTHER" id="PTHR47417:SF1">
    <property type="entry name" value="SMR DOMAIN-CONTAINING PROTEIN YPL199C"/>
    <property type="match status" value="1"/>
</dbReference>
<name>A0AAW1P2W3_9CHLO</name>
<feature type="region of interest" description="Disordered" evidence="1">
    <location>
        <begin position="402"/>
        <end position="421"/>
    </location>
</feature>
<dbReference type="Gene3D" id="3.30.1370.110">
    <property type="match status" value="1"/>
</dbReference>
<organism evidence="3 4">
    <name type="scientific">Symbiochloris irregularis</name>
    <dbReference type="NCBI Taxonomy" id="706552"/>
    <lineage>
        <taxon>Eukaryota</taxon>
        <taxon>Viridiplantae</taxon>
        <taxon>Chlorophyta</taxon>
        <taxon>core chlorophytes</taxon>
        <taxon>Trebouxiophyceae</taxon>
        <taxon>Trebouxiales</taxon>
        <taxon>Trebouxiaceae</taxon>
        <taxon>Symbiochloris</taxon>
    </lineage>
</organism>
<feature type="region of interest" description="Disordered" evidence="1">
    <location>
        <begin position="207"/>
        <end position="251"/>
    </location>
</feature>
<proteinExistence type="predicted"/>